<dbReference type="InterPro" id="IPR046938">
    <property type="entry name" value="DNA_clamp_sf"/>
</dbReference>
<dbReference type="Gene3D" id="3.70.10.10">
    <property type="match status" value="1"/>
</dbReference>
<dbReference type="InterPro" id="IPR022648">
    <property type="entry name" value="Pr_cel_nuc_antig_N"/>
</dbReference>
<sequence length="334" mass="37815">MATSSTRNEEAAQRPQLPACGEDEPSAKHQKKDLFIWQARFAQCVTFKTFIENISNVLTEGHFTIVNKEDGFQGIETDSMDPNRIALVQGRLTAAVEGEVTESNSTFCIKMQNMLTCMRNAHAQHFLDLWRPKDSTDVVLHVYEPDVNTYTPTFKLRTLAKDADSIRLHVMDYKILVEIDLQTFRNAIKTAKDHKTESVDLRVLTPRVQRGSRVTTFFVIKYESDEVKSIFPYQSVTEVDAVSADPSRHTSNPLCIRVSENIAGDYDAIPSEEDLEVLYSARFAVDYLFLFVKGMDRSGITLRLSPDLPLIIDYPLGCSNTDYVRFVLAPKLAD</sequence>
<evidence type="ECO:0000313" key="3">
    <source>
        <dbReference type="EMBL" id="QHS97584.1"/>
    </source>
</evidence>
<name>A0A6C0C1D3_9ZZZZ</name>
<accession>A0A6C0C1D3</accession>
<reference evidence="3" key="1">
    <citation type="journal article" date="2020" name="Nature">
        <title>Giant virus diversity and host interactions through global metagenomics.</title>
        <authorList>
            <person name="Schulz F."/>
            <person name="Roux S."/>
            <person name="Paez-Espino D."/>
            <person name="Jungbluth S."/>
            <person name="Walsh D.A."/>
            <person name="Denef V.J."/>
            <person name="McMahon K.D."/>
            <person name="Konstantinidis K.T."/>
            <person name="Eloe-Fadrosh E.A."/>
            <person name="Kyrpides N.C."/>
            <person name="Woyke T."/>
        </authorList>
    </citation>
    <scope>NUCLEOTIDE SEQUENCE</scope>
    <source>
        <strain evidence="3">GVMAG-M-3300020182-33</strain>
    </source>
</reference>
<dbReference type="GO" id="GO:0006275">
    <property type="term" value="P:regulation of DNA replication"/>
    <property type="evidence" value="ECO:0007669"/>
    <property type="project" value="InterPro"/>
</dbReference>
<protein>
    <recommendedName>
        <fullName evidence="2">Proliferating cell nuclear antigen PCNA N-terminal domain-containing protein</fullName>
    </recommendedName>
</protein>
<dbReference type="GO" id="GO:0003677">
    <property type="term" value="F:DNA binding"/>
    <property type="evidence" value="ECO:0007669"/>
    <property type="project" value="InterPro"/>
</dbReference>
<evidence type="ECO:0000259" key="2">
    <source>
        <dbReference type="Pfam" id="PF00705"/>
    </source>
</evidence>
<proteinExistence type="predicted"/>
<dbReference type="SUPFAM" id="SSF55979">
    <property type="entry name" value="DNA clamp"/>
    <property type="match status" value="2"/>
</dbReference>
<dbReference type="EMBL" id="MN739300">
    <property type="protein sequence ID" value="QHS97584.1"/>
    <property type="molecule type" value="Genomic_DNA"/>
</dbReference>
<evidence type="ECO:0000256" key="1">
    <source>
        <dbReference type="SAM" id="MobiDB-lite"/>
    </source>
</evidence>
<organism evidence="3">
    <name type="scientific">viral metagenome</name>
    <dbReference type="NCBI Taxonomy" id="1070528"/>
    <lineage>
        <taxon>unclassified sequences</taxon>
        <taxon>metagenomes</taxon>
        <taxon>organismal metagenomes</taxon>
    </lineage>
</organism>
<feature type="region of interest" description="Disordered" evidence="1">
    <location>
        <begin position="1"/>
        <end position="25"/>
    </location>
</feature>
<dbReference type="Pfam" id="PF00705">
    <property type="entry name" value="PCNA_N"/>
    <property type="match status" value="1"/>
</dbReference>
<feature type="domain" description="Proliferating cell nuclear antigen PCNA N-terminal" evidence="2">
    <location>
        <begin position="38"/>
        <end position="163"/>
    </location>
</feature>
<dbReference type="AlphaFoldDB" id="A0A6C0C1D3"/>